<dbReference type="Gene3D" id="1.10.287.90">
    <property type="match status" value="1"/>
</dbReference>
<dbReference type="InterPro" id="IPR002429">
    <property type="entry name" value="CcO_II-like_C"/>
</dbReference>
<evidence type="ECO:0000256" key="11">
    <source>
        <dbReference type="ARBA" id="ARBA00023136"/>
    </source>
</evidence>
<evidence type="ECO:0000256" key="8">
    <source>
        <dbReference type="ARBA" id="ARBA00022982"/>
    </source>
</evidence>
<evidence type="ECO:0000256" key="10">
    <source>
        <dbReference type="ARBA" id="ARBA00023008"/>
    </source>
</evidence>
<evidence type="ECO:0000256" key="12">
    <source>
        <dbReference type="SAM" id="MobiDB-lite"/>
    </source>
</evidence>
<dbReference type="Gene3D" id="2.60.40.420">
    <property type="entry name" value="Cupredoxins - blue copper proteins"/>
    <property type="match status" value="1"/>
</dbReference>
<evidence type="ECO:0000256" key="3">
    <source>
        <dbReference type="ARBA" id="ARBA00012949"/>
    </source>
</evidence>
<dbReference type="PROSITE" id="PS50857">
    <property type="entry name" value="COX2_CUA"/>
    <property type="match status" value="1"/>
</dbReference>
<reference evidence="15" key="1">
    <citation type="submission" date="2018-05" db="EMBL/GenBank/DDBJ databases">
        <authorList>
            <person name="Lanie J.A."/>
            <person name="Ng W.-L."/>
            <person name="Kazmierczak K.M."/>
            <person name="Andrzejewski T.M."/>
            <person name="Davidsen T.M."/>
            <person name="Wayne K.J."/>
            <person name="Tettelin H."/>
            <person name="Glass J.I."/>
            <person name="Rusch D."/>
            <person name="Podicherti R."/>
            <person name="Tsui H.-C.T."/>
            <person name="Winkler M.E."/>
        </authorList>
    </citation>
    <scope>NUCLEOTIDE SEQUENCE</scope>
</reference>
<comment type="similarity">
    <text evidence="2">Belongs to the cytochrome c oxidase subunit 2 family.</text>
</comment>
<gene>
    <name evidence="15" type="ORF">METZ01_LOCUS88521</name>
</gene>
<feature type="compositionally biased region" description="Acidic residues" evidence="12">
    <location>
        <begin position="300"/>
        <end position="311"/>
    </location>
</feature>
<keyword evidence="9 13" id="KW-1133">Transmembrane helix</keyword>
<dbReference type="InterPro" id="IPR036257">
    <property type="entry name" value="Cyt_c_oxidase_su2_TM_sf"/>
</dbReference>
<comment type="subcellular location">
    <subcellularLocation>
        <location evidence="1">Membrane</location>
        <topology evidence="1">Multi-pass membrane protein</topology>
    </subcellularLocation>
</comment>
<evidence type="ECO:0000256" key="7">
    <source>
        <dbReference type="ARBA" id="ARBA00022967"/>
    </source>
</evidence>
<dbReference type="SUPFAM" id="SSF49503">
    <property type="entry name" value="Cupredoxins"/>
    <property type="match status" value="1"/>
</dbReference>
<evidence type="ECO:0000256" key="5">
    <source>
        <dbReference type="ARBA" id="ARBA00022692"/>
    </source>
</evidence>
<dbReference type="AlphaFoldDB" id="A0A381V7J5"/>
<keyword evidence="5 13" id="KW-0812">Transmembrane</keyword>
<dbReference type="InterPro" id="IPR001505">
    <property type="entry name" value="Copper_CuA"/>
</dbReference>
<keyword evidence="6" id="KW-0479">Metal-binding</keyword>
<dbReference type="InterPro" id="IPR008972">
    <property type="entry name" value="Cupredoxin"/>
</dbReference>
<proteinExistence type="inferred from homology"/>
<evidence type="ECO:0000256" key="2">
    <source>
        <dbReference type="ARBA" id="ARBA00007866"/>
    </source>
</evidence>
<name>A0A381V7J5_9ZZZZ</name>
<keyword evidence="8" id="KW-0249">Electron transport</keyword>
<keyword evidence="4" id="KW-0813">Transport</keyword>
<dbReference type="PANTHER" id="PTHR22888">
    <property type="entry name" value="CYTOCHROME C OXIDASE, SUBUNIT II"/>
    <property type="match status" value="1"/>
</dbReference>
<evidence type="ECO:0000256" key="1">
    <source>
        <dbReference type="ARBA" id="ARBA00004141"/>
    </source>
</evidence>
<dbReference type="GO" id="GO:0004129">
    <property type="term" value="F:cytochrome-c oxidase activity"/>
    <property type="evidence" value="ECO:0007669"/>
    <property type="project" value="UniProtKB-EC"/>
</dbReference>
<dbReference type="Pfam" id="PF00116">
    <property type="entry name" value="COX2"/>
    <property type="match status" value="1"/>
</dbReference>
<feature type="transmembrane region" description="Helical" evidence="13">
    <location>
        <begin position="24"/>
        <end position="45"/>
    </location>
</feature>
<evidence type="ECO:0000256" key="13">
    <source>
        <dbReference type="SAM" id="Phobius"/>
    </source>
</evidence>
<dbReference type="PRINTS" id="PR01166">
    <property type="entry name" value="CYCOXIDASEII"/>
</dbReference>
<dbReference type="GO" id="GO:0042773">
    <property type="term" value="P:ATP synthesis coupled electron transport"/>
    <property type="evidence" value="ECO:0007669"/>
    <property type="project" value="TreeGrafter"/>
</dbReference>
<keyword evidence="11 13" id="KW-0472">Membrane</keyword>
<dbReference type="InterPro" id="IPR045187">
    <property type="entry name" value="CcO_II"/>
</dbReference>
<keyword evidence="10" id="KW-0186">Copper</keyword>
<sequence>MLRNLGLAEGFSAQSPAMDSVISWSHILMLILFLGWGSFFIYTLIRFRQKKNPKADPVGVTNHYSTYAEAGVAVFEILLLVIFSFPVWASRVDEIPDSSEAEIIRVVGQQFKWNIHYPGDDGIFGRTLPELIDDQGLNFIGFDKEDEAGQDDIIPTQGHLHLPVNKDIILEISTRDVIHSFSIPVMRVKQDAIPGIRIPTWFTPTKTGSWEIACAQLCGNSHYEMKGYVHVHTPRGYDAYMQTLAIVRDVDDYDYTFEAESTLSKAIDSLRKDDPDKAEDLTFLALSQAEEAKLEKEASGDEDDDDWGEEW</sequence>
<dbReference type="EMBL" id="UINC01007918">
    <property type="protein sequence ID" value="SVA35667.1"/>
    <property type="molecule type" value="Genomic_DNA"/>
</dbReference>
<dbReference type="SUPFAM" id="SSF81464">
    <property type="entry name" value="Cytochrome c oxidase subunit II-like, transmembrane region"/>
    <property type="match status" value="1"/>
</dbReference>
<dbReference type="EC" id="7.1.1.9" evidence="3"/>
<feature type="region of interest" description="Disordered" evidence="12">
    <location>
        <begin position="292"/>
        <end position="311"/>
    </location>
</feature>
<keyword evidence="7" id="KW-1278">Translocase</keyword>
<protein>
    <recommendedName>
        <fullName evidence="3">cytochrome-c oxidase</fullName>
        <ecNumber evidence="3">7.1.1.9</ecNumber>
    </recommendedName>
</protein>
<dbReference type="CDD" id="cd13919">
    <property type="entry name" value="CuRO_HCO_II_like_5"/>
    <property type="match status" value="1"/>
</dbReference>
<accession>A0A381V7J5</accession>
<organism evidence="15">
    <name type="scientific">marine metagenome</name>
    <dbReference type="NCBI Taxonomy" id="408172"/>
    <lineage>
        <taxon>unclassified sequences</taxon>
        <taxon>metagenomes</taxon>
        <taxon>ecological metagenomes</taxon>
    </lineage>
</organism>
<evidence type="ECO:0000259" key="14">
    <source>
        <dbReference type="PROSITE" id="PS50857"/>
    </source>
</evidence>
<dbReference type="GO" id="GO:0005507">
    <property type="term" value="F:copper ion binding"/>
    <property type="evidence" value="ECO:0007669"/>
    <property type="project" value="InterPro"/>
</dbReference>
<evidence type="ECO:0000313" key="15">
    <source>
        <dbReference type="EMBL" id="SVA35667.1"/>
    </source>
</evidence>
<evidence type="ECO:0000256" key="9">
    <source>
        <dbReference type="ARBA" id="ARBA00022989"/>
    </source>
</evidence>
<feature type="domain" description="Cytochrome oxidase subunit II copper A binding" evidence="14">
    <location>
        <begin position="99"/>
        <end position="243"/>
    </location>
</feature>
<feature type="transmembrane region" description="Helical" evidence="13">
    <location>
        <begin position="66"/>
        <end position="89"/>
    </location>
</feature>
<evidence type="ECO:0000256" key="4">
    <source>
        <dbReference type="ARBA" id="ARBA00022448"/>
    </source>
</evidence>
<dbReference type="GO" id="GO:0016020">
    <property type="term" value="C:membrane"/>
    <property type="evidence" value="ECO:0007669"/>
    <property type="project" value="UniProtKB-SubCell"/>
</dbReference>
<dbReference type="PROSITE" id="PS00078">
    <property type="entry name" value="COX2"/>
    <property type="match status" value="1"/>
</dbReference>
<dbReference type="PANTHER" id="PTHR22888:SF9">
    <property type="entry name" value="CYTOCHROME C OXIDASE SUBUNIT 2"/>
    <property type="match status" value="1"/>
</dbReference>
<evidence type="ECO:0000256" key="6">
    <source>
        <dbReference type="ARBA" id="ARBA00022723"/>
    </source>
</evidence>